<evidence type="ECO:0000256" key="1">
    <source>
        <dbReference type="SAM" id="SignalP"/>
    </source>
</evidence>
<name>A0A699VGX3_TANCI</name>
<evidence type="ECO:0000313" key="2">
    <source>
        <dbReference type="EMBL" id="GFD33513.1"/>
    </source>
</evidence>
<proteinExistence type="predicted"/>
<sequence>MSSPVAPAALVVLVLAWDETTPTARVLVEATEFGEPAPDSVVVLVPASPATAELTQEEFLPLETSLAPLELAAD</sequence>
<accession>A0A699VGX3</accession>
<feature type="signal peptide" evidence="1">
    <location>
        <begin position="1"/>
        <end position="16"/>
    </location>
</feature>
<dbReference type="AlphaFoldDB" id="A0A699VGX3"/>
<feature type="chain" id="PRO_5025439812" description="Secreted protein" evidence="1">
    <location>
        <begin position="17"/>
        <end position="74"/>
    </location>
</feature>
<protein>
    <recommendedName>
        <fullName evidence="3">Secreted protein</fullName>
    </recommendedName>
</protein>
<organism evidence="2">
    <name type="scientific">Tanacetum cinerariifolium</name>
    <name type="common">Dalmatian daisy</name>
    <name type="synonym">Chrysanthemum cinerariifolium</name>
    <dbReference type="NCBI Taxonomy" id="118510"/>
    <lineage>
        <taxon>Eukaryota</taxon>
        <taxon>Viridiplantae</taxon>
        <taxon>Streptophyta</taxon>
        <taxon>Embryophyta</taxon>
        <taxon>Tracheophyta</taxon>
        <taxon>Spermatophyta</taxon>
        <taxon>Magnoliopsida</taxon>
        <taxon>eudicotyledons</taxon>
        <taxon>Gunneridae</taxon>
        <taxon>Pentapetalae</taxon>
        <taxon>asterids</taxon>
        <taxon>campanulids</taxon>
        <taxon>Asterales</taxon>
        <taxon>Asteraceae</taxon>
        <taxon>Asteroideae</taxon>
        <taxon>Anthemideae</taxon>
        <taxon>Anthemidinae</taxon>
        <taxon>Tanacetum</taxon>
    </lineage>
</organism>
<keyword evidence="1" id="KW-0732">Signal</keyword>
<gene>
    <name evidence="2" type="ORF">Tci_905482</name>
</gene>
<comment type="caution">
    <text evidence="2">The sequence shown here is derived from an EMBL/GenBank/DDBJ whole genome shotgun (WGS) entry which is preliminary data.</text>
</comment>
<dbReference type="EMBL" id="BKCJ011436374">
    <property type="protein sequence ID" value="GFD33513.1"/>
    <property type="molecule type" value="Genomic_DNA"/>
</dbReference>
<reference evidence="2" key="1">
    <citation type="journal article" date="2019" name="Sci. Rep.">
        <title>Draft genome of Tanacetum cinerariifolium, the natural source of mosquito coil.</title>
        <authorList>
            <person name="Yamashiro T."/>
            <person name="Shiraishi A."/>
            <person name="Satake H."/>
            <person name="Nakayama K."/>
        </authorList>
    </citation>
    <scope>NUCLEOTIDE SEQUENCE</scope>
</reference>
<evidence type="ECO:0008006" key="3">
    <source>
        <dbReference type="Google" id="ProtNLM"/>
    </source>
</evidence>
<feature type="non-terminal residue" evidence="2">
    <location>
        <position position="74"/>
    </location>
</feature>